<dbReference type="AlphaFoldDB" id="A0A0C6FBE3"/>
<dbReference type="InterPro" id="IPR026360">
    <property type="entry name" value="Xnuc_lig_assoc"/>
</dbReference>
<dbReference type="KEGG" id="maqu:Maq22A_c03510"/>
<dbReference type="InterPro" id="IPR036866">
    <property type="entry name" value="RibonucZ/Hydroxyglut_hydro"/>
</dbReference>
<sequence length="393" mass="43487">MAPRPTDLLTLTREGLYCPPGDFHVDPVRPVPRALITHGHADHARAGHGAVLATPETLRIMAVRYGEEFCRTRQEARLGEEIRLGDVTVRFHPAGHVLGSAQIAIEQGGCRIVNSGDYKRARDPTCRPFEVVPCDVFITEATFGLPVFRHPEARDEVRRLLDSVRLFPERTHIVGAYALGKAQRVMALLREEGFSDPIYLHGAMEKLTDLYRREGIRVGETIKVVAAERPKLGGRIVLCPPSAIQDLWSRKFPDPVTSFASGWMQVRARARQKGVELPLIVSDHSDWDDLCRTIKDTGAGEVWVTHGQEDALVHWCETQGIRAKPLHMLGYGDEGEAEPEGKSEENKSEQGKADDAKPDDTKPEDAEPDASKPDAAKPARGRARKTKAEESAA</sequence>
<dbReference type="NCBIfam" id="TIGR04122">
    <property type="entry name" value="Xnuc_lig_assoc"/>
    <property type="match status" value="1"/>
</dbReference>
<evidence type="ECO:0000313" key="3">
    <source>
        <dbReference type="Proteomes" id="UP000061432"/>
    </source>
</evidence>
<proteinExistence type="predicted"/>
<dbReference type="InterPro" id="IPR050698">
    <property type="entry name" value="MBL"/>
</dbReference>
<reference evidence="3" key="2">
    <citation type="submission" date="2015-01" db="EMBL/GenBank/DDBJ databases">
        <title>Complete genome sequence of Methylobacterium aquaticum strain 22A.</title>
        <authorList>
            <person name="Tani A."/>
            <person name="Ogura Y."/>
            <person name="Hayashi T."/>
        </authorList>
    </citation>
    <scope>NUCLEOTIDE SEQUENCE [LARGE SCALE GENOMIC DNA]</scope>
    <source>
        <strain evidence="3">MA-22A</strain>
    </source>
</reference>
<dbReference type="EMBL" id="AP014704">
    <property type="protein sequence ID" value="BAQ44142.1"/>
    <property type="molecule type" value="Genomic_DNA"/>
</dbReference>
<gene>
    <name evidence="2" type="primary">ysh1</name>
    <name evidence="2" type="ORF">Maq22A_c03510</name>
</gene>
<reference evidence="2 3" key="1">
    <citation type="journal article" date="2015" name="Genome Announc.">
        <title>Complete Genome Sequence of Methylobacterium aquaticum Strain 22A, Isolated from Racomitrium japonicum Moss.</title>
        <authorList>
            <person name="Tani A."/>
            <person name="Ogura Y."/>
            <person name="Hayashi T."/>
            <person name="Kimbara K."/>
        </authorList>
    </citation>
    <scope>NUCLEOTIDE SEQUENCE [LARGE SCALE GENOMIC DNA]</scope>
    <source>
        <strain evidence="2 3">MA-22A</strain>
    </source>
</reference>
<dbReference type="Gene3D" id="3.60.15.10">
    <property type="entry name" value="Ribonuclease Z/Hydroxyacylglutathione hydrolase-like"/>
    <property type="match status" value="1"/>
</dbReference>
<dbReference type="SUPFAM" id="SSF56281">
    <property type="entry name" value="Metallo-hydrolase/oxidoreductase"/>
    <property type="match status" value="1"/>
</dbReference>
<evidence type="ECO:0000313" key="2">
    <source>
        <dbReference type="EMBL" id="BAQ44142.1"/>
    </source>
</evidence>
<dbReference type="OrthoDB" id="9803916at2"/>
<dbReference type="GO" id="GO:0004521">
    <property type="term" value="F:RNA endonuclease activity"/>
    <property type="evidence" value="ECO:0007669"/>
    <property type="project" value="TreeGrafter"/>
</dbReference>
<feature type="compositionally biased region" description="Basic and acidic residues" evidence="1">
    <location>
        <begin position="339"/>
        <end position="377"/>
    </location>
</feature>
<organism evidence="2 3">
    <name type="scientific">Methylobacterium aquaticum</name>
    <dbReference type="NCBI Taxonomy" id="270351"/>
    <lineage>
        <taxon>Bacteria</taxon>
        <taxon>Pseudomonadati</taxon>
        <taxon>Pseudomonadota</taxon>
        <taxon>Alphaproteobacteria</taxon>
        <taxon>Hyphomicrobiales</taxon>
        <taxon>Methylobacteriaceae</taxon>
        <taxon>Methylobacterium</taxon>
    </lineage>
</organism>
<dbReference type="PANTHER" id="PTHR11203">
    <property type="entry name" value="CLEAVAGE AND POLYADENYLATION SPECIFICITY FACTOR FAMILY MEMBER"/>
    <property type="match status" value="1"/>
</dbReference>
<dbReference type="Proteomes" id="UP000061432">
    <property type="component" value="Chromosome"/>
</dbReference>
<dbReference type="PANTHER" id="PTHR11203:SF49">
    <property type="entry name" value="BLL1145 PROTEIN"/>
    <property type="match status" value="1"/>
</dbReference>
<accession>A0A0C6FBE3</accession>
<feature type="region of interest" description="Disordered" evidence="1">
    <location>
        <begin position="330"/>
        <end position="393"/>
    </location>
</feature>
<dbReference type="RefSeq" id="WP_082742380.1">
    <property type="nucleotide sequence ID" value="NZ_AP014704.1"/>
</dbReference>
<dbReference type="PATRIC" id="fig|270351.10.peg.677"/>
<name>A0A0C6FBE3_9HYPH</name>
<protein>
    <submittedName>
        <fullName evidence="2">Putative mRNA 3-end processing factor</fullName>
    </submittedName>
</protein>
<dbReference type="STRING" id="270351.Maq22A_c03510"/>
<evidence type="ECO:0000256" key="1">
    <source>
        <dbReference type="SAM" id="MobiDB-lite"/>
    </source>
</evidence>